<evidence type="ECO:0000256" key="2">
    <source>
        <dbReference type="ARBA" id="ARBA00022603"/>
    </source>
</evidence>
<feature type="domain" description="SAM-dependent MTase RsmB/NOP-type" evidence="7">
    <location>
        <begin position="1"/>
        <end position="295"/>
    </location>
</feature>
<dbReference type="SUPFAM" id="SSF53335">
    <property type="entry name" value="S-adenosyl-L-methionine-dependent methyltransferases"/>
    <property type="match status" value="1"/>
</dbReference>
<reference evidence="8 9" key="1">
    <citation type="submission" date="2018-06" db="EMBL/GenBank/DDBJ databases">
        <authorList>
            <consortium name="Pathogen Informatics"/>
            <person name="Doyle S."/>
        </authorList>
    </citation>
    <scope>NUCLEOTIDE SEQUENCE [LARGE SCALE GENOMIC DNA]</scope>
    <source>
        <strain evidence="8 9">NCTC13063</strain>
    </source>
</reference>
<keyword evidence="4 6" id="KW-0949">S-adenosyl-L-methionine</keyword>
<comment type="caution">
    <text evidence="8">The sequence shown here is derived from an EMBL/GenBank/DDBJ whole genome shotgun (WGS) entry which is preliminary data.</text>
</comment>
<name>A0AAQ1UNB0_9BACT</name>
<keyword evidence="2 6" id="KW-0489">Methyltransferase</keyword>
<evidence type="ECO:0000256" key="6">
    <source>
        <dbReference type="PROSITE-ProRule" id="PRU01023"/>
    </source>
</evidence>
<feature type="binding site" evidence="6">
    <location>
        <position position="134"/>
    </location>
    <ligand>
        <name>S-adenosyl-L-methionine</name>
        <dbReference type="ChEBI" id="CHEBI:59789"/>
    </ligand>
</feature>
<comment type="caution">
    <text evidence="6">Lacks conserved residue(s) required for the propagation of feature annotation.</text>
</comment>
<dbReference type="EC" id="2.1.1.178" evidence="8"/>
<evidence type="ECO:0000256" key="3">
    <source>
        <dbReference type="ARBA" id="ARBA00022679"/>
    </source>
</evidence>
<dbReference type="PANTHER" id="PTHR22807">
    <property type="entry name" value="NOP2 YEAST -RELATED NOL1/NOP2/FMU SUN DOMAIN-CONTAINING"/>
    <property type="match status" value="1"/>
</dbReference>
<dbReference type="Pfam" id="PF01189">
    <property type="entry name" value="Methyltr_RsmB-F"/>
    <property type="match status" value="1"/>
</dbReference>
<keyword evidence="5 6" id="KW-0694">RNA-binding</keyword>
<dbReference type="RefSeq" id="WP_115154222.1">
    <property type="nucleotide sequence ID" value="NZ_UGTJ01000002.1"/>
</dbReference>
<dbReference type="InterPro" id="IPR001678">
    <property type="entry name" value="MeTrfase_RsmB-F_NOP2_dom"/>
</dbReference>
<dbReference type="InterPro" id="IPR027391">
    <property type="entry name" value="Nol1_Nop2_Fmu_2"/>
</dbReference>
<dbReference type="Gene3D" id="2.30.130.60">
    <property type="match status" value="1"/>
</dbReference>
<dbReference type="CDD" id="cd02440">
    <property type="entry name" value="AdoMet_MTases"/>
    <property type="match status" value="1"/>
</dbReference>
<feature type="active site" description="Nucleophile" evidence="6">
    <location>
        <position position="231"/>
    </location>
</feature>
<evidence type="ECO:0000313" key="8">
    <source>
        <dbReference type="EMBL" id="SUB96484.1"/>
    </source>
</evidence>
<dbReference type="InterPro" id="IPR029063">
    <property type="entry name" value="SAM-dependent_MTases_sf"/>
</dbReference>
<dbReference type="InterPro" id="IPR049560">
    <property type="entry name" value="MeTrfase_RsmB-F_NOP2_cat"/>
</dbReference>
<keyword evidence="1" id="KW-0963">Cytoplasm</keyword>
<dbReference type="GO" id="GO:0001510">
    <property type="term" value="P:RNA methylation"/>
    <property type="evidence" value="ECO:0007669"/>
    <property type="project" value="InterPro"/>
</dbReference>
<evidence type="ECO:0000256" key="1">
    <source>
        <dbReference type="ARBA" id="ARBA00022490"/>
    </source>
</evidence>
<keyword evidence="3 6" id="KW-0808">Transferase</keyword>
<dbReference type="Proteomes" id="UP000255283">
    <property type="component" value="Unassembled WGS sequence"/>
</dbReference>
<proteinExistence type="inferred from homology"/>
<dbReference type="Pfam" id="PF13636">
    <property type="entry name" value="Methyltranf_PUA"/>
    <property type="match status" value="1"/>
</dbReference>
<dbReference type="Gene3D" id="3.30.70.1170">
    <property type="entry name" value="Sun protein, domain 3"/>
    <property type="match status" value="1"/>
</dbReference>
<organism evidence="8 9">
    <name type="scientific">Segatella buccae</name>
    <dbReference type="NCBI Taxonomy" id="28126"/>
    <lineage>
        <taxon>Bacteria</taxon>
        <taxon>Pseudomonadati</taxon>
        <taxon>Bacteroidota</taxon>
        <taxon>Bacteroidia</taxon>
        <taxon>Bacteroidales</taxon>
        <taxon>Prevotellaceae</taxon>
        <taxon>Segatella</taxon>
    </lineage>
</organism>
<dbReference type="InterPro" id="IPR031341">
    <property type="entry name" value="Methyltr_RsmF_N"/>
</dbReference>
<dbReference type="GO" id="GO:0008173">
    <property type="term" value="F:RNA methyltransferase activity"/>
    <property type="evidence" value="ECO:0007669"/>
    <property type="project" value="InterPro"/>
</dbReference>
<gene>
    <name evidence="8" type="primary">rsmF</name>
    <name evidence="8" type="ORF">NCTC13063_02243</name>
</gene>
<evidence type="ECO:0000256" key="4">
    <source>
        <dbReference type="ARBA" id="ARBA00022691"/>
    </source>
</evidence>
<dbReference type="PANTHER" id="PTHR22807:SF30">
    <property type="entry name" value="28S RRNA (CYTOSINE(4447)-C(5))-METHYLTRANSFERASE-RELATED"/>
    <property type="match status" value="1"/>
</dbReference>
<evidence type="ECO:0000259" key="7">
    <source>
        <dbReference type="PROSITE" id="PS51686"/>
    </source>
</evidence>
<protein>
    <submittedName>
        <fullName evidence="8">Ribosomal RNA small subunit methyltransferase F</fullName>
        <ecNumber evidence="8">2.1.1.178</ecNumber>
    </submittedName>
</protein>
<accession>A0AAQ1UNB0</accession>
<dbReference type="PROSITE" id="PS51686">
    <property type="entry name" value="SAM_MT_RSMB_NOP"/>
    <property type="match status" value="1"/>
</dbReference>
<evidence type="ECO:0000256" key="5">
    <source>
        <dbReference type="ARBA" id="ARBA00022884"/>
    </source>
</evidence>
<comment type="similarity">
    <text evidence="6">Belongs to the class I-like SAM-binding methyltransferase superfamily. RsmB/NOP family.</text>
</comment>
<dbReference type="PRINTS" id="PR02008">
    <property type="entry name" value="RCMTFAMILY"/>
</dbReference>
<dbReference type="Gene3D" id="3.40.50.150">
    <property type="entry name" value="Vaccinia Virus protein VP39"/>
    <property type="match status" value="1"/>
</dbReference>
<dbReference type="EMBL" id="UGTJ01000002">
    <property type="protein sequence ID" value="SUB96484.1"/>
    <property type="molecule type" value="Genomic_DNA"/>
</dbReference>
<dbReference type="Pfam" id="PF17125">
    <property type="entry name" value="Methyltr_RsmF_N"/>
    <property type="match status" value="1"/>
</dbReference>
<evidence type="ECO:0000313" key="9">
    <source>
        <dbReference type="Proteomes" id="UP000255283"/>
    </source>
</evidence>
<dbReference type="AlphaFoldDB" id="A0AAQ1UNB0"/>
<dbReference type="GO" id="GO:0003723">
    <property type="term" value="F:RNA binding"/>
    <property type="evidence" value="ECO:0007669"/>
    <property type="project" value="UniProtKB-UniRule"/>
</dbReference>
<dbReference type="InterPro" id="IPR023267">
    <property type="entry name" value="RCMT"/>
</dbReference>
<feature type="binding site" evidence="6">
    <location>
        <begin position="110"/>
        <end position="116"/>
    </location>
    <ligand>
        <name>S-adenosyl-L-methionine</name>
        <dbReference type="ChEBI" id="CHEBI:59789"/>
    </ligand>
</feature>
<feature type="binding site" evidence="6">
    <location>
        <position position="178"/>
    </location>
    <ligand>
        <name>S-adenosyl-L-methionine</name>
        <dbReference type="ChEBI" id="CHEBI:59789"/>
    </ligand>
</feature>
<sequence length="432" mass="47007">MNLPKDFEQYTRRLMGDALYDTLCRGLDDVPPVSIRLNPFKCGGAAMAATRGEAGVPWCAEGVYLRERPNFTFDPLLHAGLYYVQEASSMFVAHVLRSLVSGPVLALDLCAAPGGKSTCAMGALPAGSVLCANEPVKPRAQILAENVLKFGHPDIIVTANFAADYARTRLDFDIILADVPCSGEGMFRKDEGAVAEWSADNVERCRRLQRDIVADIWPRLKPGGLLLYSTCTFNARENEENAEWIADQLGADFVEIPVEAAWNITGSLTDDRPMYRFIPGKTRGEGLFMAVLRKRGGTAPLPLQGAAKAGSVRVDERQLKGLRILAHGIAKPTVKGKSVIPDHSEALSILYNKEKYPAAELSYAQAMAYLRHEAVTLPPAVPRGIVAVSYGGHPLGFAKNIGTRANNLYPAEWKVKSGHVPDEAPHIINEDN</sequence>